<keyword evidence="4" id="KW-1185">Reference proteome</keyword>
<feature type="region of interest" description="Disordered" evidence="1">
    <location>
        <begin position="276"/>
        <end position="295"/>
    </location>
</feature>
<dbReference type="PROSITE" id="PS50004">
    <property type="entry name" value="C2"/>
    <property type="match status" value="1"/>
</dbReference>
<name>A0A9N8VN47_9GLOM</name>
<sequence length="353" mass="40052">MYSSSNRYVKLVTHVNQKLAKIRVIEDSLDPIWNETHFLILSTLNEVLRLELWEFNELGNDKPLGMATLKLKMLLTNPVQENITSPVLFEGKSHCEINFDAIWYPVAEIKDEEPSQSNGVLRFNIHQAKDLDPGRFLTNNPAWEITIIIRDEKDFLIDPVVCKWESTLDQFLENIKERVEWFNIIEPKIGKLRLICLWKPVIMDHIPGNNRYDEPCGFGSGIGNVIAGRSSFVGCGENLVDSGLNLVGSGANAFVSGAGNIFGTGFCLLKKPKSEKSDQSDQSEKSDNLDKSEKNVTSRFIDREEKCTININDPSTIINLSVRHHKAKSKDIDIGSYEFKVNEHIQPRTEKDF</sequence>
<dbReference type="Proteomes" id="UP000789570">
    <property type="component" value="Unassembled WGS sequence"/>
</dbReference>
<comment type="caution">
    <text evidence="3">The sequence shown here is derived from an EMBL/GenBank/DDBJ whole genome shotgun (WGS) entry which is preliminary data.</text>
</comment>
<dbReference type="InterPro" id="IPR000008">
    <property type="entry name" value="C2_dom"/>
</dbReference>
<evidence type="ECO:0000259" key="2">
    <source>
        <dbReference type="PROSITE" id="PS50004"/>
    </source>
</evidence>
<reference evidence="3" key="1">
    <citation type="submission" date="2021-06" db="EMBL/GenBank/DDBJ databases">
        <authorList>
            <person name="Kallberg Y."/>
            <person name="Tangrot J."/>
            <person name="Rosling A."/>
        </authorList>
    </citation>
    <scope>NUCLEOTIDE SEQUENCE</scope>
    <source>
        <strain evidence="3">UK204</strain>
    </source>
</reference>
<dbReference type="InterPro" id="IPR035892">
    <property type="entry name" value="C2_domain_sf"/>
</dbReference>
<dbReference type="EMBL" id="CAJVPQ010000216">
    <property type="protein sequence ID" value="CAG8458532.1"/>
    <property type="molecule type" value="Genomic_DNA"/>
</dbReference>
<proteinExistence type="predicted"/>
<protein>
    <submittedName>
        <fullName evidence="3">2168_t:CDS:1</fullName>
    </submittedName>
</protein>
<evidence type="ECO:0000313" key="4">
    <source>
        <dbReference type="Proteomes" id="UP000789570"/>
    </source>
</evidence>
<evidence type="ECO:0000313" key="3">
    <source>
        <dbReference type="EMBL" id="CAG8458532.1"/>
    </source>
</evidence>
<dbReference type="SUPFAM" id="SSF49562">
    <property type="entry name" value="C2 domain (Calcium/lipid-binding domain, CaLB)"/>
    <property type="match status" value="1"/>
</dbReference>
<dbReference type="Gene3D" id="2.60.40.150">
    <property type="entry name" value="C2 domain"/>
    <property type="match status" value="1"/>
</dbReference>
<dbReference type="InterPro" id="IPR052455">
    <property type="entry name" value="Tricalbin_domain"/>
</dbReference>
<evidence type="ECO:0000256" key="1">
    <source>
        <dbReference type="SAM" id="MobiDB-lite"/>
    </source>
</evidence>
<dbReference type="AlphaFoldDB" id="A0A9N8VN47"/>
<dbReference type="PANTHER" id="PTHR46980:SF2">
    <property type="entry name" value="TRICALBIN-1-RELATED"/>
    <property type="match status" value="1"/>
</dbReference>
<dbReference type="PANTHER" id="PTHR46980">
    <property type="entry name" value="TRICALBIN-1-RELATED"/>
    <property type="match status" value="1"/>
</dbReference>
<feature type="domain" description="C2" evidence="2">
    <location>
        <begin position="1"/>
        <end position="84"/>
    </location>
</feature>
<dbReference type="Pfam" id="PF00168">
    <property type="entry name" value="C2"/>
    <property type="match status" value="1"/>
</dbReference>
<dbReference type="OrthoDB" id="1029639at2759"/>
<organism evidence="3 4">
    <name type="scientific">Funneliformis caledonium</name>
    <dbReference type="NCBI Taxonomy" id="1117310"/>
    <lineage>
        <taxon>Eukaryota</taxon>
        <taxon>Fungi</taxon>
        <taxon>Fungi incertae sedis</taxon>
        <taxon>Mucoromycota</taxon>
        <taxon>Glomeromycotina</taxon>
        <taxon>Glomeromycetes</taxon>
        <taxon>Glomerales</taxon>
        <taxon>Glomeraceae</taxon>
        <taxon>Funneliformis</taxon>
    </lineage>
</organism>
<gene>
    <name evidence="3" type="ORF">FCALED_LOCUS1626</name>
</gene>
<accession>A0A9N8VN47</accession>